<comment type="catalytic activity">
    <reaction evidence="8">
        <text>Selective cleavage of 103-Arg-|-Ser-104 and 124-Ile-|-Ile-125 bonds in Limulus clotting factor B to form activated factor B. Cleavage of -Pro-Arg-|-Xaa- bonds in synthetic substrates.</text>
        <dbReference type="EC" id="3.4.21.84"/>
    </reaction>
</comment>
<dbReference type="InterPro" id="IPR001254">
    <property type="entry name" value="Trypsin_dom"/>
</dbReference>
<evidence type="ECO:0000256" key="11">
    <source>
        <dbReference type="SAM" id="SignalP"/>
    </source>
</evidence>
<gene>
    <name evidence="13" type="ORF">QYM36_014275</name>
</gene>
<dbReference type="PROSITE" id="PS00134">
    <property type="entry name" value="TRYPSIN_HIS"/>
    <property type="match status" value="1"/>
</dbReference>
<evidence type="ECO:0000256" key="2">
    <source>
        <dbReference type="ARBA" id="ARBA00022670"/>
    </source>
</evidence>
<dbReference type="PANTHER" id="PTHR24252">
    <property type="entry name" value="ACROSIN-RELATED"/>
    <property type="match status" value="1"/>
</dbReference>
<dbReference type="SMART" id="SM00020">
    <property type="entry name" value="Tryp_SPc"/>
    <property type="match status" value="1"/>
</dbReference>
<feature type="domain" description="Peptidase S1" evidence="12">
    <location>
        <begin position="42"/>
        <end position="281"/>
    </location>
</feature>
<dbReference type="Proteomes" id="UP001187531">
    <property type="component" value="Unassembled WGS sequence"/>
</dbReference>
<dbReference type="EMBL" id="JAVRJZ010000018">
    <property type="protein sequence ID" value="KAK2708619.1"/>
    <property type="molecule type" value="Genomic_DNA"/>
</dbReference>
<evidence type="ECO:0000256" key="8">
    <source>
        <dbReference type="ARBA" id="ARBA00052079"/>
    </source>
</evidence>
<feature type="signal peptide" evidence="11">
    <location>
        <begin position="1"/>
        <end position="18"/>
    </location>
</feature>
<evidence type="ECO:0000256" key="10">
    <source>
        <dbReference type="RuleBase" id="RU363034"/>
    </source>
</evidence>
<keyword evidence="2 10" id="KW-0645">Protease</keyword>
<evidence type="ECO:0000256" key="4">
    <source>
        <dbReference type="ARBA" id="ARBA00022801"/>
    </source>
</evidence>
<dbReference type="InterPro" id="IPR009003">
    <property type="entry name" value="Peptidase_S1_PA"/>
</dbReference>
<feature type="chain" id="PRO_5041637337" description="limulus clotting factor C" evidence="11">
    <location>
        <begin position="19"/>
        <end position="284"/>
    </location>
</feature>
<evidence type="ECO:0000256" key="3">
    <source>
        <dbReference type="ARBA" id="ARBA00022729"/>
    </source>
</evidence>
<dbReference type="InterPro" id="IPR018114">
    <property type="entry name" value="TRYPSIN_HIS"/>
</dbReference>
<dbReference type="PRINTS" id="PR00722">
    <property type="entry name" value="CHYMOTRYPSIN"/>
</dbReference>
<keyword evidence="1" id="KW-0768">Sushi</keyword>
<dbReference type="InterPro" id="IPR043504">
    <property type="entry name" value="Peptidase_S1_PA_chymotrypsin"/>
</dbReference>
<dbReference type="GO" id="GO:0042381">
    <property type="term" value="P:hemolymph coagulation"/>
    <property type="evidence" value="ECO:0007669"/>
    <property type="project" value="UniProtKB-KW"/>
</dbReference>
<evidence type="ECO:0000256" key="6">
    <source>
        <dbReference type="ARBA" id="ARBA00022825"/>
    </source>
</evidence>
<dbReference type="PROSITE" id="PS50240">
    <property type="entry name" value="TRYPSIN_DOM"/>
    <property type="match status" value="1"/>
</dbReference>
<keyword evidence="6 10" id="KW-0720">Serine protease</keyword>
<dbReference type="SUPFAM" id="SSF50494">
    <property type="entry name" value="Trypsin-like serine proteases"/>
    <property type="match status" value="1"/>
</dbReference>
<comment type="caution">
    <text evidence="13">The sequence shown here is derived from an EMBL/GenBank/DDBJ whole genome shotgun (WGS) entry which is preliminary data.</text>
</comment>
<evidence type="ECO:0000256" key="5">
    <source>
        <dbReference type="ARBA" id="ARBA00022820"/>
    </source>
</evidence>
<dbReference type="CDD" id="cd00190">
    <property type="entry name" value="Tryp_SPc"/>
    <property type="match status" value="1"/>
</dbReference>
<dbReference type="GO" id="GO:0004252">
    <property type="term" value="F:serine-type endopeptidase activity"/>
    <property type="evidence" value="ECO:0007669"/>
    <property type="project" value="InterPro"/>
</dbReference>
<dbReference type="Pfam" id="PF00089">
    <property type="entry name" value="Trypsin"/>
    <property type="match status" value="1"/>
</dbReference>
<evidence type="ECO:0000259" key="12">
    <source>
        <dbReference type="PROSITE" id="PS50240"/>
    </source>
</evidence>
<dbReference type="Gene3D" id="2.40.10.10">
    <property type="entry name" value="Trypsin-like serine proteases"/>
    <property type="match status" value="1"/>
</dbReference>
<dbReference type="InterPro" id="IPR001314">
    <property type="entry name" value="Peptidase_S1A"/>
</dbReference>
<evidence type="ECO:0000256" key="7">
    <source>
        <dbReference type="ARBA" id="ARBA00023157"/>
    </source>
</evidence>
<evidence type="ECO:0000313" key="13">
    <source>
        <dbReference type="EMBL" id="KAK2708619.1"/>
    </source>
</evidence>
<accession>A0AA88HE41</accession>
<dbReference type="PANTHER" id="PTHR24252:SF7">
    <property type="entry name" value="HYALIN"/>
    <property type="match status" value="1"/>
</dbReference>
<keyword evidence="5" id="KW-0353">Hemolymph clotting</keyword>
<sequence>MKLFLWWILIKVVTLTECSNIFPRFLYEKKEPKNEFRGEDRIVKGIDIPISYAPWQVSLQKVGATTRMHFCGGALIADRWVLTAAHCVKSVSRMDLLKVVLGVNDIKSSSVPVFDVERAITADYDLTTRCNDIAVLKLTESTLPARLRLLRKKNVGKLPPPGFYPKESCIVSGWGFKSAEESKLPDSLQAAKVRPMDSNECQIRYNQLGDVDILDGMMCAGGGETDACQGDSGGPLVCPSDKDGYVIAGIVSWGVGCATRGIPGVYTNVSHYLEWIQGAINPES</sequence>
<keyword evidence="14" id="KW-1185">Reference proteome</keyword>
<dbReference type="FunFam" id="2.40.10.10:FF:000120">
    <property type="entry name" value="Putative serine protease"/>
    <property type="match status" value="1"/>
</dbReference>
<keyword evidence="4 10" id="KW-0378">Hydrolase</keyword>
<evidence type="ECO:0000313" key="14">
    <source>
        <dbReference type="Proteomes" id="UP001187531"/>
    </source>
</evidence>
<organism evidence="13 14">
    <name type="scientific">Artemia franciscana</name>
    <name type="common">Brine shrimp</name>
    <name type="synonym">Artemia sanfranciscana</name>
    <dbReference type="NCBI Taxonomy" id="6661"/>
    <lineage>
        <taxon>Eukaryota</taxon>
        <taxon>Metazoa</taxon>
        <taxon>Ecdysozoa</taxon>
        <taxon>Arthropoda</taxon>
        <taxon>Crustacea</taxon>
        <taxon>Branchiopoda</taxon>
        <taxon>Anostraca</taxon>
        <taxon>Artemiidae</taxon>
        <taxon>Artemia</taxon>
    </lineage>
</organism>
<dbReference type="InterPro" id="IPR033116">
    <property type="entry name" value="TRYPSIN_SER"/>
</dbReference>
<protein>
    <recommendedName>
        <fullName evidence="9">limulus clotting factor C</fullName>
        <ecNumber evidence="9">3.4.21.84</ecNumber>
    </recommendedName>
</protein>
<name>A0AA88HE41_ARTSF</name>
<dbReference type="GO" id="GO:0006508">
    <property type="term" value="P:proteolysis"/>
    <property type="evidence" value="ECO:0007669"/>
    <property type="project" value="UniProtKB-KW"/>
</dbReference>
<proteinExistence type="predicted"/>
<reference evidence="13" key="1">
    <citation type="submission" date="2023-07" db="EMBL/GenBank/DDBJ databases">
        <title>Chromosome-level genome assembly of Artemia franciscana.</title>
        <authorList>
            <person name="Jo E."/>
        </authorList>
    </citation>
    <scope>NUCLEOTIDE SEQUENCE</scope>
    <source>
        <tissue evidence="13">Whole body</tissue>
    </source>
</reference>
<keyword evidence="3 11" id="KW-0732">Signal</keyword>
<dbReference type="EC" id="3.4.21.84" evidence="9"/>
<evidence type="ECO:0000256" key="1">
    <source>
        <dbReference type="ARBA" id="ARBA00022659"/>
    </source>
</evidence>
<evidence type="ECO:0000256" key="9">
    <source>
        <dbReference type="ARBA" id="ARBA00066707"/>
    </source>
</evidence>
<dbReference type="AlphaFoldDB" id="A0AA88HE41"/>
<dbReference type="PROSITE" id="PS00135">
    <property type="entry name" value="TRYPSIN_SER"/>
    <property type="match status" value="1"/>
</dbReference>
<keyword evidence="7" id="KW-1015">Disulfide bond</keyword>